<accession>A0A5B7GCS8</accession>
<keyword evidence="2" id="KW-1185">Reference proteome</keyword>
<evidence type="ECO:0000313" key="2">
    <source>
        <dbReference type="Proteomes" id="UP000324222"/>
    </source>
</evidence>
<sequence length="43" mass="5181">MLFLRQRRINWLQWTVGVLGTAGRETPFVYSHMDGRSTNKYFF</sequence>
<reference evidence="1 2" key="1">
    <citation type="submission" date="2019-05" db="EMBL/GenBank/DDBJ databases">
        <title>Another draft genome of Portunus trituberculatus and its Hox gene families provides insights of decapod evolution.</title>
        <authorList>
            <person name="Jeong J.-H."/>
            <person name="Song I."/>
            <person name="Kim S."/>
            <person name="Choi T."/>
            <person name="Kim D."/>
            <person name="Ryu S."/>
            <person name="Kim W."/>
        </authorList>
    </citation>
    <scope>NUCLEOTIDE SEQUENCE [LARGE SCALE GENOMIC DNA]</scope>
    <source>
        <tissue evidence="1">Muscle</tissue>
    </source>
</reference>
<name>A0A5B7GCS8_PORTR</name>
<proteinExistence type="predicted"/>
<organism evidence="1 2">
    <name type="scientific">Portunus trituberculatus</name>
    <name type="common">Swimming crab</name>
    <name type="synonym">Neptunus trituberculatus</name>
    <dbReference type="NCBI Taxonomy" id="210409"/>
    <lineage>
        <taxon>Eukaryota</taxon>
        <taxon>Metazoa</taxon>
        <taxon>Ecdysozoa</taxon>
        <taxon>Arthropoda</taxon>
        <taxon>Crustacea</taxon>
        <taxon>Multicrustacea</taxon>
        <taxon>Malacostraca</taxon>
        <taxon>Eumalacostraca</taxon>
        <taxon>Eucarida</taxon>
        <taxon>Decapoda</taxon>
        <taxon>Pleocyemata</taxon>
        <taxon>Brachyura</taxon>
        <taxon>Eubrachyura</taxon>
        <taxon>Portunoidea</taxon>
        <taxon>Portunidae</taxon>
        <taxon>Portuninae</taxon>
        <taxon>Portunus</taxon>
    </lineage>
</organism>
<dbReference type="AlphaFoldDB" id="A0A5B7GCS8"/>
<evidence type="ECO:0000313" key="1">
    <source>
        <dbReference type="EMBL" id="MPC54978.1"/>
    </source>
</evidence>
<protein>
    <submittedName>
        <fullName evidence="1">Uncharacterized protein</fullName>
    </submittedName>
</protein>
<dbReference type="EMBL" id="VSRR010012792">
    <property type="protein sequence ID" value="MPC54978.1"/>
    <property type="molecule type" value="Genomic_DNA"/>
</dbReference>
<dbReference type="Proteomes" id="UP000324222">
    <property type="component" value="Unassembled WGS sequence"/>
</dbReference>
<comment type="caution">
    <text evidence="1">The sequence shown here is derived from an EMBL/GenBank/DDBJ whole genome shotgun (WGS) entry which is preliminary data.</text>
</comment>
<gene>
    <name evidence="1" type="ORF">E2C01_048909</name>
</gene>